<accession>A0A1Z5HPQ0</accession>
<name>A0A1Z5HPQ0_9FIRM</name>
<proteinExistence type="predicted"/>
<dbReference type="EMBL" id="BDGJ01000010">
    <property type="protein sequence ID" value="GAW91260.1"/>
    <property type="molecule type" value="Genomic_DNA"/>
</dbReference>
<dbReference type="Proteomes" id="UP000197032">
    <property type="component" value="Unassembled WGS sequence"/>
</dbReference>
<reference evidence="2" key="1">
    <citation type="journal article" date="2017" name="Appl. Environ. Microbiol.">
        <title>Genomic analysis of Calderihabitans maritimus KKC1, a thermophilic hydrogenogenic carboxydotrophic bacterium isolated from marine sediment.</title>
        <authorList>
            <person name="Omae K."/>
            <person name="Yoneda Y."/>
            <person name="Fukuyama Y."/>
            <person name="Yoshida T."/>
            <person name="Sako Y."/>
        </authorList>
    </citation>
    <scope>NUCLEOTIDE SEQUENCE [LARGE SCALE GENOMIC DNA]</scope>
    <source>
        <strain evidence="2">KKC1</strain>
    </source>
</reference>
<sequence>MIPVEPVMELKFKCGTVRVYPPEKPATQEDERRLYRVLLECLVERKKEKNENTGEDIIKQVPLS</sequence>
<keyword evidence="2" id="KW-1185">Reference proteome</keyword>
<evidence type="ECO:0000313" key="1">
    <source>
        <dbReference type="EMBL" id="GAW91260.1"/>
    </source>
</evidence>
<dbReference type="RefSeq" id="WP_088552826.1">
    <property type="nucleotide sequence ID" value="NZ_BDGJ01000010.1"/>
</dbReference>
<comment type="caution">
    <text evidence="1">The sequence shown here is derived from an EMBL/GenBank/DDBJ whole genome shotgun (WGS) entry which is preliminary data.</text>
</comment>
<protein>
    <submittedName>
        <fullName evidence="1">Uncharacterized protein</fullName>
    </submittedName>
</protein>
<organism evidence="1 2">
    <name type="scientific">Calderihabitans maritimus</name>
    <dbReference type="NCBI Taxonomy" id="1246530"/>
    <lineage>
        <taxon>Bacteria</taxon>
        <taxon>Bacillati</taxon>
        <taxon>Bacillota</taxon>
        <taxon>Clostridia</taxon>
        <taxon>Neomoorellales</taxon>
        <taxon>Calderihabitantaceae</taxon>
        <taxon>Calderihabitans</taxon>
    </lineage>
</organism>
<evidence type="ECO:0000313" key="2">
    <source>
        <dbReference type="Proteomes" id="UP000197032"/>
    </source>
</evidence>
<gene>
    <name evidence="1" type="ORF">KKC1_04220</name>
</gene>
<dbReference type="AlphaFoldDB" id="A0A1Z5HPQ0"/>